<protein>
    <recommendedName>
        <fullName evidence="1">DUF1330 domain-containing protein</fullName>
    </recommendedName>
</protein>
<dbReference type="SUPFAM" id="SSF54909">
    <property type="entry name" value="Dimeric alpha+beta barrel"/>
    <property type="match status" value="1"/>
</dbReference>
<accession>A0ABR1FPH6</accession>
<feature type="domain" description="DUF1330" evidence="1">
    <location>
        <begin position="9"/>
        <end position="104"/>
    </location>
</feature>
<organism evidence="2 3">
    <name type="scientific">Aureococcus anophagefferens</name>
    <name type="common">Harmful bloom alga</name>
    <dbReference type="NCBI Taxonomy" id="44056"/>
    <lineage>
        <taxon>Eukaryota</taxon>
        <taxon>Sar</taxon>
        <taxon>Stramenopiles</taxon>
        <taxon>Ochrophyta</taxon>
        <taxon>Pelagophyceae</taxon>
        <taxon>Pelagomonadales</taxon>
        <taxon>Pelagomonadaceae</taxon>
        <taxon>Aureococcus</taxon>
    </lineage>
</organism>
<dbReference type="Proteomes" id="UP001363151">
    <property type="component" value="Unassembled WGS sequence"/>
</dbReference>
<dbReference type="PANTHER" id="PTHR41521">
    <property type="match status" value="1"/>
</dbReference>
<dbReference type="InterPro" id="IPR011008">
    <property type="entry name" value="Dimeric_a/b-barrel"/>
</dbReference>
<evidence type="ECO:0000313" key="3">
    <source>
        <dbReference type="Proteomes" id="UP001363151"/>
    </source>
</evidence>
<evidence type="ECO:0000313" key="2">
    <source>
        <dbReference type="EMBL" id="KAK7235085.1"/>
    </source>
</evidence>
<dbReference type="PANTHER" id="PTHR41521:SF4">
    <property type="entry name" value="BLR0684 PROTEIN"/>
    <property type="match status" value="1"/>
</dbReference>
<sequence>MGVSASAPKGYLIAFIKVKDKEKFGAFGAAAKTAIEEYGGTILAKGPGDLVETANGGAEGSAAILLEFASIAQAKEFYYSESYQKAKEIRDDGGADVSVMFVEGTPPTFTGLMM</sequence>
<name>A0ABR1FPH6_AURAN</name>
<comment type="caution">
    <text evidence="2">The sequence shown here is derived from an EMBL/GenBank/DDBJ whole genome shotgun (WGS) entry which is preliminary data.</text>
</comment>
<gene>
    <name evidence="2" type="ORF">SO694_00140080</name>
</gene>
<dbReference type="EMBL" id="JBBJCI010000298">
    <property type="protein sequence ID" value="KAK7235085.1"/>
    <property type="molecule type" value="Genomic_DNA"/>
</dbReference>
<dbReference type="Pfam" id="PF07045">
    <property type="entry name" value="DUF1330"/>
    <property type="match status" value="1"/>
</dbReference>
<dbReference type="Gene3D" id="3.30.70.100">
    <property type="match status" value="1"/>
</dbReference>
<reference evidence="2 3" key="1">
    <citation type="submission" date="2024-03" db="EMBL/GenBank/DDBJ databases">
        <title>Aureococcus anophagefferens CCMP1851 and Kratosvirus quantuckense: Draft genome of a second virus-susceptible host strain in the model system.</title>
        <authorList>
            <person name="Chase E."/>
            <person name="Truchon A.R."/>
            <person name="Schepens W."/>
            <person name="Wilhelm S.W."/>
        </authorList>
    </citation>
    <scope>NUCLEOTIDE SEQUENCE [LARGE SCALE GENOMIC DNA]</scope>
    <source>
        <strain evidence="2 3">CCMP1851</strain>
    </source>
</reference>
<dbReference type="InterPro" id="IPR010753">
    <property type="entry name" value="DUF1330"/>
</dbReference>
<evidence type="ECO:0000259" key="1">
    <source>
        <dbReference type="Pfam" id="PF07045"/>
    </source>
</evidence>
<keyword evidence="3" id="KW-1185">Reference proteome</keyword>
<proteinExistence type="predicted"/>